<name>A0ABS7BLI4_9SPHN</name>
<proteinExistence type="predicted"/>
<protein>
    <recommendedName>
        <fullName evidence="4">DUF2840 domain-containing protein</fullName>
    </recommendedName>
</protein>
<evidence type="ECO:0000313" key="3">
    <source>
        <dbReference type="Proteomes" id="UP000759103"/>
    </source>
</evidence>
<dbReference type="EMBL" id="JAHXZN010000001">
    <property type="protein sequence ID" value="MBW6530469.1"/>
    <property type="molecule type" value="Genomic_DNA"/>
</dbReference>
<keyword evidence="3" id="KW-1185">Reference proteome</keyword>
<reference evidence="2 3" key="1">
    <citation type="submission" date="2021-07" db="EMBL/GenBank/DDBJ databases">
        <title>Sphingomonas sp.</title>
        <authorList>
            <person name="Feng G."/>
            <person name="Li J."/>
            <person name="Pan M."/>
        </authorList>
    </citation>
    <scope>NUCLEOTIDE SEQUENCE [LARGE SCALE GENOMIC DNA]</scope>
    <source>
        <strain evidence="2 3">RRHST34</strain>
    </source>
</reference>
<evidence type="ECO:0000313" key="2">
    <source>
        <dbReference type="EMBL" id="MBW6530469.1"/>
    </source>
</evidence>
<organism evidence="2 3">
    <name type="scientific">Sphingomonas citri</name>
    <dbReference type="NCBI Taxonomy" id="2862499"/>
    <lineage>
        <taxon>Bacteria</taxon>
        <taxon>Pseudomonadati</taxon>
        <taxon>Pseudomonadota</taxon>
        <taxon>Alphaproteobacteria</taxon>
        <taxon>Sphingomonadales</taxon>
        <taxon>Sphingomonadaceae</taxon>
        <taxon>Sphingomonas</taxon>
    </lineage>
</organism>
<sequence length="193" mass="21574">MFEPKPTARADMTAGALYAVTGEGGWTYYGQVTSEKKVGFFHRRDRETVAAELVLTGPIMTVTSVAYPSITRALRAGCWRKLGRFRLADELCAPLPSVQWPVGTLTVTVWVGDGPDHDTRVEDPAIQDMELMAVWDAVEHIPARLTADFGTEEASWHVGGPIWRERRIKEEIAQRSDQPCHQLPADWVPTSKR</sequence>
<comment type="caution">
    <text evidence="2">The sequence shown here is derived from an EMBL/GenBank/DDBJ whole genome shotgun (WGS) entry which is preliminary data.</text>
</comment>
<feature type="region of interest" description="Disordered" evidence="1">
    <location>
        <begin position="174"/>
        <end position="193"/>
    </location>
</feature>
<gene>
    <name evidence="2" type="ORF">KZ820_06950</name>
</gene>
<evidence type="ECO:0008006" key="4">
    <source>
        <dbReference type="Google" id="ProtNLM"/>
    </source>
</evidence>
<dbReference type="Proteomes" id="UP000759103">
    <property type="component" value="Unassembled WGS sequence"/>
</dbReference>
<accession>A0ABS7BLI4</accession>
<evidence type="ECO:0000256" key="1">
    <source>
        <dbReference type="SAM" id="MobiDB-lite"/>
    </source>
</evidence>